<dbReference type="GO" id="GO:0016779">
    <property type="term" value="F:nucleotidyltransferase activity"/>
    <property type="evidence" value="ECO:0007669"/>
    <property type="project" value="UniProtKB-KW"/>
</dbReference>
<evidence type="ECO:0000256" key="6">
    <source>
        <dbReference type="ARBA" id="ARBA00012487"/>
    </source>
</evidence>
<evidence type="ECO:0000256" key="8">
    <source>
        <dbReference type="ARBA" id="ARBA00022475"/>
    </source>
</evidence>
<protein>
    <recommendedName>
        <fullName evidence="7 18">Phosphatidate cytidylyltransferase</fullName>
        <ecNumber evidence="6 18">2.7.7.41</ecNumber>
    </recommendedName>
</protein>
<keyword evidence="11 18" id="KW-0812">Transmembrane</keyword>
<evidence type="ECO:0000256" key="1">
    <source>
        <dbReference type="ARBA" id="ARBA00001698"/>
    </source>
</evidence>
<dbReference type="PROSITE" id="PS01315">
    <property type="entry name" value="CDS"/>
    <property type="match status" value="1"/>
</dbReference>
<evidence type="ECO:0000256" key="15">
    <source>
        <dbReference type="ARBA" id="ARBA00023136"/>
    </source>
</evidence>
<dbReference type="Pfam" id="PF01148">
    <property type="entry name" value="CTP_transf_1"/>
    <property type="match status" value="1"/>
</dbReference>
<dbReference type="Proteomes" id="UP000637980">
    <property type="component" value="Unassembled WGS sequence"/>
</dbReference>
<proteinExistence type="inferred from homology"/>
<comment type="catalytic activity">
    <reaction evidence="1 18">
        <text>a 1,2-diacyl-sn-glycero-3-phosphate + CTP + H(+) = a CDP-1,2-diacyl-sn-glycerol + diphosphate</text>
        <dbReference type="Rhea" id="RHEA:16229"/>
        <dbReference type="ChEBI" id="CHEBI:15378"/>
        <dbReference type="ChEBI" id="CHEBI:33019"/>
        <dbReference type="ChEBI" id="CHEBI:37563"/>
        <dbReference type="ChEBI" id="CHEBI:58332"/>
        <dbReference type="ChEBI" id="CHEBI:58608"/>
        <dbReference type="EC" id="2.7.7.41"/>
    </reaction>
</comment>
<evidence type="ECO:0000256" key="16">
    <source>
        <dbReference type="ARBA" id="ARBA00023209"/>
    </source>
</evidence>
<keyword evidence="13 19" id="KW-1133">Transmembrane helix</keyword>
<feature type="transmembrane region" description="Helical" evidence="19">
    <location>
        <begin position="80"/>
        <end position="96"/>
    </location>
</feature>
<evidence type="ECO:0000256" key="11">
    <source>
        <dbReference type="ARBA" id="ARBA00022692"/>
    </source>
</evidence>
<evidence type="ECO:0000313" key="21">
    <source>
        <dbReference type="Proteomes" id="UP000637980"/>
    </source>
</evidence>
<comment type="pathway">
    <text evidence="3 18">Phospholipid metabolism; CDP-diacylglycerol biosynthesis; CDP-diacylglycerol from sn-glycerol 3-phosphate: step 3/3.</text>
</comment>
<evidence type="ECO:0000256" key="19">
    <source>
        <dbReference type="SAM" id="Phobius"/>
    </source>
</evidence>
<evidence type="ECO:0000256" key="4">
    <source>
        <dbReference type="ARBA" id="ARBA00005189"/>
    </source>
</evidence>
<gene>
    <name evidence="20" type="ORF">GCM10007094_26380</name>
</gene>
<keyword evidence="14" id="KW-0443">Lipid metabolism</keyword>
<feature type="transmembrane region" description="Helical" evidence="19">
    <location>
        <begin position="190"/>
        <end position="210"/>
    </location>
</feature>
<keyword evidence="21" id="KW-1185">Reference proteome</keyword>
<dbReference type="EC" id="2.7.7.41" evidence="6 18"/>
<comment type="subcellular location">
    <subcellularLocation>
        <location evidence="2">Cell membrane</location>
        <topology evidence="2">Multi-pass membrane protein</topology>
    </subcellularLocation>
</comment>
<keyword evidence="9" id="KW-0444">Lipid biosynthesis</keyword>
<name>A0ABQ3EHX8_9HYPH</name>
<evidence type="ECO:0000256" key="7">
    <source>
        <dbReference type="ARBA" id="ARBA00019373"/>
    </source>
</evidence>
<evidence type="ECO:0000256" key="3">
    <source>
        <dbReference type="ARBA" id="ARBA00005119"/>
    </source>
</evidence>
<evidence type="ECO:0000256" key="13">
    <source>
        <dbReference type="ARBA" id="ARBA00022989"/>
    </source>
</evidence>
<keyword evidence="17" id="KW-1208">Phospholipid metabolism</keyword>
<keyword evidence="8" id="KW-1003">Cell membrane</keyword>
<dbReference type="EMBL" id="BMXE01000004">
    <property type="protein sequence ID" value="GHB35519.1"/>
    <property type="molecule type" value="Genomic_DNA"/>
</dbReference>
<evidence type="ECO:0000256" key="10">
    <source>
        <dbReference type="ARBA" id="ARBA00022679"/>
    </source>
</evidence>
<feature type="transmembrane region" description="Helical" evidence="19">
    <location>
        <begin position="51"/>
        <end position="68"/>
    </location>
</feature>
<comment type="pathway">
    <text evidence="4">Lipid metabolism.</text>
</comment>
<dbReference type="InterPro" id="IPR000374">
    <property type="entry name" value="PC_trans"/>
</dbReference>
<keyword evidence="10 18" id="KW-0808">Transferase</keyword>
<sequence>MSDKNNQNNSEGASGGIVRRILNANPDLLVRALSAVILAPIALALTWAGGFWFAGLVLVGMLIVYWEWCSIILRDAQRPAALAGYAFLLFLGYAYLQAEPLWIAGVLIAGAVVLYGAGGFDRISRWISEGYVYAGLTFVSLLALREGDEGLLFIIYLFLVVWGTDVAAYICGRSFGGPKLWPAVSPNKTWSGAIGGVVLASLLGMGFVALAGGTSLIWAFGLAVVLSAVSQLGDLFESSMKRRFKVKDSSRLIPGHGGLLDRVDGLVAAAVFSYVIGVVLGRQLFNPNAGLMLFAS</sequence>
<evidence type="ECO:0000256" key="17">
    <source>
        <dbReference type="ARBA" id="ARBA00023264"/>
    </source>
</evidence>
<keyword evidence="16" id="KW-0594">Phospholipid biosynthesis</keyword>
<evidence type="ECO:0000256" key="12">
    <source>
        <dbReference type="ARBA" id="ARBA00022695"/>
    </source>
</evidence>
<feature type="transmembrane region" description="Helical" evidence="19">
    <location>
        <begin position="216"/>
        <end position="236"/>
    </location>
</feature>
<keyword evidence="15 19" id="KW-0472">Membrane</keyword>
<comment type="similarity">
    <text evidence="5 18">Belongs to the CDS family.</text>
</comment>
<evidence type="ECO:0000256" key="14">
    <source>
        <dbReference type="ARBA" id="ARBA00023098"/>
    </source>
</evidence>
<keyword evidence="12 18" id="KW-0548">Nucleotidyltransferase</keyword>
<feature type="transmembrane region" description="Helical" evidence="19">
    <location>
        <begin position="150"/>
        <end position="170"/>
    </location>
</feature>
<feature type="transmembrane region" description="Helical" evidence="19">
    <location>
        <begin position="28"/>
        <end position="45"/>
    </location>
</feature>
<dbReference type="RefSeq" id="WP_189437248.1">
    <property type="nucleotide sequence ID" value="NZ_BMXE01000004.1"/>
</dbReference>
<evidence type="ECO:0000256" key="5">
    <source>
        <dbReference type="ARBA" id="ARBA00010185"/>
    </source>
</evidence>
<evidence type="ECO:0000313" key="20">
    <source>
        <dbReference type="EMBL" id="GHB35519.1"/>
    </source>
</evidence>
<dbReference type="PANTHER" id="PTHR46382">
    <property type="entry name" value="PHOSPHATIDATE CYTIDYLYLTRANSFERASE"/>
    <property type="match status" value="1"/>
</dbReference>
<feature type="transmembrane region" description="Helical" evidence="19">
    <location>
        <begin position="266"/>
        <end position="285"/>
    </location>
</feature>
<reference evidence="21" key="1">
    <citation type="journal article" date="2019" name="Int. J. Syst. Evol. Microbiol.">
        <title>The Global Catalogue of Microorganisms (GCM) 10K type strain sequencing project: providing services to taxonomists for standard genome sequencing and annotation.</title>
        <authorList>
            <consortium name="The Broad Institute Genomics Platform"/>
            <consortium name="The Broad Institute Genome Sequencing Center for Infectious Disease"/>
            <person name="Wu L."/>
            <person name="Ma J."/>
        </authorList>
    </citation>
    <scope>NUCLEOTIDE SEQUENCE [LARGE SCALE GENOMIC DNA]</scope>
    <source>
        <strain evidence="21">KCTC 12861</strain>
    </source>
</reference>
<dbReference type="PANTHER" id="PTHR46382:SF1">
    <property type="entry name" value="PHOSPHATIDATE CYTIDYLYLTRANSFERASE"/>
    <property type="match status" value="1"/>
</dbReference>
<evidence type="ECO:0000256" key="2">
    <source>
        <dbReference type="ARBA" id="ARBA00004651"/>
    </source>
</evidence>
<accession>A0ABQ3EHX8</accession>
<evidence type="ECO:0000256" key="9">
    <source>
        <dbReference type="ARBA" id="ARBA00022516"/>
    </source>
</evidence>
<evidence type="ECO:0000256" key="18">
    <source>
        <dbReference type="RuleBase" id="RU003938"/>
    </source>
</evidence>
<feature type="transmembrane region" description="Helical" evidence="19">
    <location>
        <begin position="127"/>
        <end position="144"/>
    </location>
</feature>
<organism evidence="20 21">
    <name type="scientific">Pseudovibrio japonicus</name>
    <dbReference type="NCBI Taxonomy" id="366534"/>
    <lineage>
        <taxon>Bacteria</taxon>
        <taxon>Pseudomonadati</taxon>
        <taxon>Pseudomonadota</taxon>
        <taxon>Alphaproteobacteria</taxon>
        <taxon>Hyphomicrobiales</taxon>
        <taxon>Stappiaceae</taxon>
        <taxon>Pseudovibrio</taxon>
    </lineage>
</organism>
<feature type="transmembrane region" description="Helical" evidence="19">
    <location>
        <begin position="102"/>
        <end position="120"/>
    </location>
</feature>
<comment type="caution">
    <text evidence="20">The sequence shown here is derived from an EMBL/GenBank/DDBJ whole genome shotgun (WGS) entry which is preliminary data.</text>
</comment>